<evidence type="ECO:0000313" key="1">
    <source>
        <dbReference type="EMBL" id="KAL1267452.1"/>
    </source>
</evidence>
<dbReference type="EMBL" id="JAYMGO010000009">
    <property type="protein sequence ID" value="KAL1267452.1"/>
    <property type="molecule type" value="Genomic_DNA"/>
</dbReference>
<sequence length="74" mass="8730">MPFQVENKLCYATVRHLLRGPMDEEDKEKALKYLLEQSEAFRVPFTFHFVFRNDVELLMHDCHGKMGLIVNCSL</sequence>
<protein>
    <submittedName>
        <fullName evidence="1">Uncharacterized protein</fullName>
    </submittedName>
</protein>
<reference evidence="1 2" key="1">
    <citation type="submission" date="2023-09" db="EMBL/GenBank/DDBJ databases">
        <authorList>
            <person name="Wang M."/>
        </authorList>
    </citation>
    <scope>NUCLEOTIDE SEQUENCE [LARGE SCALE GENOMIC DNA]</scope>
    <source>
        <strain evidence="1">GT-2023</strain>
        <tissue evidence="1">Liver</tissue>
    </source>
</reference>
<dbReference type="Proteomes" id="UP001558613">
    <property type="component" value="Unassembled WGS sequence"/>
</dbReference>
<keyword evidence="2" id="KW-1185">Reference proteome</keyword>
<gene>
    <name evidence="1" type="ORF">QQF64_032815</name>
</gene>
<organism evidence="1 2">
    <name type="scientific">Cirrhinus molitorella</name>
    <name type="common">mud carp</name>
    <dbReference type="NCBI Taxonomy" id="172907"/>
    <lineage>
        <taxon>Eukaryota</taxon>
        <taxon>Metazoa</taxon>
        <taxon>Chordata</taxon>
        <taxon>Craniata</taxon>
        <taxon>Vertebrata</taxon>
        <taxon>Euteleostomi</taxon>
        <taxon>Actinopterygii</taxon>
        <taxon>Neopterygii</taxon>
        <taxon>Teleostei</taxon>
        <taxon>Ostariophysi</taxon>
        <taxon>Cypriniformes</taxon>
        <taxon>Cyprinidae</taxon>
        <taxon>Labeoninae</taxon>
        <taxon>Labeonini</taxon>
        <taxon>Cirrhinus</taxon>
    </lineage>
</organism>
<accession>A0ABR3MS28</accession>
<name>A0ABR3MS28_9TELE</name>
<proteinExistence type="predicted"/>
<evidence type="ECO:0000313" key="2">
    <source>
        <dbReference type="Proteomes" id="UP001558613"/>
    </source>
</evidence>
<comment type="caution">
    <text evidence="1">The sequence shown here is derived from an EMBL/GenBank/DDBJ whole genome shotgun (WGS) entry which is preliminary data.</text>
</comment>